<feature type="domain" description="CBS" evidence="11">
    <location>
        <begin position="208"/>
        <end position="271"/>
    </location>
</feature>
<gene>
    <name evidence="13" type="ORF">HYG86_14190</name>
</gene>
<evidence type="ECO:0000259" key="12">
    <source>
        <dbReference type="PROSITE" id="PS51846"/>
    </source>
</evidence>
<keyword evidence="4" id="KW-0677">Repeat</keyword>
<evidence type="ECO:0000256" key="7">
    <source>
        <dbReference type="ARBA" id="ARBA00023136"/>
    </source>
</evidence>
<keyword evidence="7 9" id="KW-0472">Membrane</keyword>
<keyword evidence="14" id="KW-1185">Reference proteome</keyword>
<dbReference type="KEGG" id="acae:HYG86_14190"/>
<dbReference type="GO" id="GO:0050660">
    <property type="term" value="F:flavin adenine dinucleotide binding"/>
    <property type="evidence" value="ECO:0007669"/>
    <property type="project" value="InterPro"/>
</dbReference>
<comment type="subcellular location">
    <subcellularLocation>
        <location evidence="1">Membrane</location>
        <topology evidence="1">Multi-pass membrane protein</topology>
    </subcellularLocation>
</comment>
<evidence type="ECO:0000256" key="1">
    <source>
        <dbReference type="ARBA" id="ARBA00004141"/>
    </source>
</evidence>
<keyword evidence="6 8" id="KW-0129">CBS domain</keyword>
<accession>A0A7G9WAX2</accession>
<dbReference type="PROSITE" id="PS51846">
    <property type="entry name" value="CNNM"/>
    <property type="match status" value="1"/>
</dbReference>
<dbReference type="Gene3D" id="3.30.465.10">
    <property type="match status" value="1"/>
</dbReference>
<dbReference type="FunFam" id="3.10.580.10:FF:000002">
    <property type="entry name" value="Magnesium/cobalt efflux protein CorC"/>
    <property type="match status" value="1"/>
</dbReference>
<evidence type="ECO:0000256" key="2">
    <source>
        <dbReference type="ARBA" id="ARBA00006337"/>
    </source>
</evidence>
<dbReference type="PANTHER" id="PTHR22777:SF17">
    <property type="entry name" value="UPF0053 PROTEIN SLL0260"/>
    <property type="match status" value="1"/>
</dbReference>
<evidence type="ECO:0000313" key="13">
    <source>
        <dbReference type="EMBL" id="QNO15834.1"/>
    </source>
</evidence>
<dbReference type="AlphaFoldDB" id="A0A7G9WAX2"/>
<evidence type="ECO:0000256" key="5">
    <source>
        <dbReference type="ARBA" id="ARBA00022989"/>
    </source>
</evidence>
<dbReference type="InterPro" id="IPR036318">
    <property type="entry name" value="FAD-bd_PCMH-like_sf"/>
</dbReference>
<comment type="similarity">
    <text evidence="2">Belongs to the UPF0053 family.</text>
</comment>
<dbReference type="SUPFAM" id="SSF56176">
    <property type="entry name" value="FAD-binding/transporter-associated domain-like"/>
    <property type="match status" value="1"/>
</dbReference>
<proteinExistence type="inferred from homology"/>
<evidence type="ECO:0000256" key="6">
    <source>
        <dbReference type="ARBA" id="ARBA00023122"/>
    </source>
</evidence>
<evidence type="ECO:0000259" key="11">
    <source>
        <dbReference type="PROSITE" id="PS51371"/>
    </source>
</evidence>
<protein>
    <submittedName>
        <fullName evidence="13">HlyC/CorC family transporter</fullName>
    </submittedName>
</protein>
<evidence type="ECO:0000256" key="3">
    <source>
        <dbReference type="ARBA" id="ARBA00022692"/>
    </source>
</evidence>
<dbReference type="PANTHER" id="PTHR22777">
    <property type="entry name" value="HEMOLYSIN-RELATED"/>
    <property type="match status" value="1"/>
</dbReference>
<feature type="transmembrane region" description="Helical" evidence="10">
    <location>
        <begin position="6"/>
        <end position="24"/>
    </location>
</feature>
<dbReference type="Gene3D" id="3.10.580.10">
    <property type="entry name" value="CBS-domain"/>
    <property type="match status" value="1"/>
</dbReference>
<dbReference type="InterPro" id="IPR044751">
    <property type="entry name" value="Ion_transp-like_CBS"/>
</dbReference>
<dbReference type="PROSITE" id="PS51371">
    <property type="entry name" value="CBS"/>
    <property type="match status" value="1"/>
</dbReference>
<dbReference type="Pfam" id="PF01595">
    <property type="entry name" value="CNNM"/>
    <property type="match status" value="1"/>
</dbReference>
<evidence type="ECO:0000256" key="9">
    <source>
        <dbReference type="PROSITE-ProRule" id="PRU01193"/>
    </source>
</evidence>
<dbReference type="GO" id="GO:0005886">
    <property type="term" value="C:plasma membrane"/>
    <property type="evidence" value="ECO:0007669"/>
    <property type="project" value="TreeGrafter"/>
</dbReference>
<evidence type="ECO:0000256" key="8">
    <source>
        <dbReference type="PROSITE-ProRule" id="PRU00703"/>
    </source>
</evidence>
<feature type="transmembrane region" description="Helical" evidence="10">
    <location>
        <begin position="61"/>
        <end position="87"/>
    </location>
</feature>
<dbReference type="InterPro" id="IPR046342">
    <property type="entry name" value="CBS_dom_sf"/>
</dbReference>
<dbReference type="Pfam" id="PF03471">
    <property type="entry name" value="CorC_HlyC"/>
    <property type="match status" value="1"/>
</dbReference>
<evidence type="ECO:0000256" key="4">
    <source>
        <dbReference type="ARBA" id="ARBA00022737"/>
    </source>
</evidence>
<keyword evidence="5 9" id="KW-1133">Transmembrane helix</keyword>
<sequence>MDPDSIWQFVLLMALLMLSALYSSSETSLMALSKIRIINLVEEKVKGAKLLQKITENPNKLLGTILVGNNIVNIAASSIATSLAIHYYGDKGVTISTVVMTILVLIFGEITPKTFASQNSEKVALRVSKTINISMYLLSPITKSINFLTDFLIRLLGANPDENRTLITEKELKTMINVSHEEGILEVEEHQMIQNVFDFSDVHIKDVMIPRTEVCFISHSSTYNEVLELFKREQFSRLPVYEGNSDNIIGILNIKDLLYVDDPSSFLVSDSMKTPHFTYEFKLARDLFEEMRSKKSRMAIVLDEYGGTSGIVTIEDLVEEVFGDIEDEYDDDNEEILAVKENEYIVYGTVRIDMINEFIGISIDTDKFDTVGGFIVGELGYLPHVGYILELGELQFEILQLKKNRIEKLKLSLLGNNKSWERNEEAV</sequence>
<dbReference type="InterPro" id="IPR002550">
    <property type="entry name" value="CNNM"/>
</dbReference>
<dbReference type="InterPro" id="IPR000644">
    <property type="entry name" value="CBS_dom"/>
</dbReference>
<name>A0A7G9WAX2_ALKCA</name>
<dbReference type="Pfam" id="PF00571">
    <property type="entry name" value="CBS"/>
    <property type="match status" value="2"/>
</dbReference>
<organism evidence="13 14">
    <name type="scientific">Alkalicella caledoniensis</name>
    <dbReference type="NCBI Taxonomy" id="2731377"/>
    <lineage>
        <taxon>Bacteria</taxon>
        <taxon>Bacillati</taxon>
        <taxon>Bacillota</taxon>
        <taxon>Clostridia</taxon>
        <taxon>Eubacteriales</taxon>
        <taxon>Proteinivoracaceae</taxon>
        <taxon>Alkalicella</taxon>
    </lineage>
</organism>
<dbReference type="SUPFAM" id="SSF54631">
    <property type="entry name" value="CBS-domain pair"/>
    <property type="match status" value="1"/>
</dbReference>
<evidence type="ECO:0000256" key="10">
    <source>
        <dbReference type="SAM" id="Phobius"/>
    </source>
</evidence>
<evidence type="ECO:0000313" key="14">
    <source>
        <dbReference type="Proteomes" id="UP000516160"/>
    </source>
</evidence>
<dbReference type="Proteomes" id="UP000516160">
    <property type="component" value="Chromosome"/>
</dbReference>
<feature type="transmembrane region" description="Helical" evidence="10">
    <location>
        <begin position="93"/>
        <end position="112"/>
    </location>
</feature>
<dbReference type="EMBL" id="CP058559">
    <property type="protein sequence ID" value="QNO15834.1"/>
    <property type="molecule type" value="Genomic_DNA"/>
</dbReference>
<keyword evidence="3 9" id="KW-0812">Transmembrane</keyword>
<dbReference type="CDD" id="cd04590">
    <property type="entry name" value="CBS_pair_CorC_HlyC_assoc"/>
    <property type="match status" value="1"/>
</dbReference>
<dbReference type="SMART" id="SM01091">
    <property type="entry name" value="CorC_HlyC"/>
    <property type="match status" value="1"/>
</dbReference>
<dbReference type="InterPro" id="IPR016169">
    <property type="entry name" value="FAD-bd_PCMH_sub2"/>
</dbReference>
<dbReference type="InterPro" id="IPR005170">
    <property type="entry name" value="Transptr-assoc_dom"/>
</dbReference>
<reference evidence="13 14" key="1">
    <citation type="submission" date="2020-07" db="EMBL/GenBank/DDBJ databases">
        <title>Alkalicella. sp. LB2 genome.</title>
        <authorList>
            <person name="Postec A."/>
            <person name="Quemeneur M."/>
        </authorList>
    </citation>
    <scope>NUCLEOTIDE SEQUENCE [LARGE SCALE GENOMIC DNA]</scope>
    <source>
        <strain evidence="13 14">LB2</strain>
    </source>
</reference>
<feature type="domain" description="CNNM transmembrane" evidence="12">
    <location>
        <begin position="1"/>
        <end position="189"/>
    </location>
</feature>